<dbReference type="EMBL" id="CM007385">
    <property type="protein sequence ID" value="ONK70244.1"/>
    <property type="molecule type" value="Genomic_DNA"/>
</dbReference>
<evidence type="ECO:0000313" key="2">
    <source>
        <dbReference type="Proteomes" id="UP000243459"/>
    </source>
</evidence>
<reference evidence="2" key="1">
    <citation type="journal article" date="2017" name="Nat. Commun.">
        <title>The asparagus genome sheds light on the origin and evolution of a young Y chromosome.</title>
        <authorList>
            <person name="Harkess A."/>
            <person name="Zhou J."/>
            <person name="Xu C."/>
            <person name="Bowers J.E."/>
            <person name="Van der Hulst R."/>
            <person name="Ayyampalayam S."/>
            <person name="Mercati F."/>
            <person name="Riccardi P."/>
            <person name="McKain M.R."/>
            <person name="Kakrana A."/>
            <person name="Tang H."/>
            <person name="Ray J."/>
            <person name="Groenendijk J."/>
            <person name="Arikit S."/>
            <person name="Mathioni S.M."/>
            <person name="Nakano M."/>
            <person name="Shan H."/>
            <person name="Telgmann-Rauber A."/>
            <person name="Kanno A."/>
            <person name="Yue Z."/>
            <person name="Chen H."/>
            <person name="Li W."/>
            <person name="Chen Y."/>
            <person name="Xu X."/>
            <person name="Zhang Y."/>
            <person name="Luo S."/>
            <person name="Chen H."/>
            <person name="Gao J."/>
            <person name="Mao Z."/>
            <person name="Pires J.C."/>
            <person name="Luo M."/>
            <person name="Kudrna D."/>
            <person name="Wing R.A."/>
            <person name="Meyers B.C."/>
            <person name="Yi K."/>
            <person name="Kong H."/>
            <person name="Lavrijsen P."/>
            <person name="Sunseri F."/>
            <person name="Falavigna A."/>
            <person name="Ye Y."/>
            <person name="Leebens-Mack J.H."/>
            <person name="Chen G."/>
        </authorList>
    </citation>
    <scope>NUCLEOTIDE SEQUENCE [LARGE SCALE GENOMIC DNA]</scope>
    <source>
        <strain evidence="2">cv. DH0086</strain>
    </source>
</reference>
<proteinExistence type="predicted"/>
<gene>
    <name evidence="1" type="ORF">A4U43_C05F31740</name>
</gene>
<evidence type="ECO:0000313" key="1">
    <source>
        <dbReference type="EMBL" id="ONK70244.1"/>
    </source>
</evidence>
<keyword evidence="2" id="KW-1185">Reference proteome</keyword>
<dbReference type="AlphaFoldDB" id="A0A5P1EWL8"/>
<sequence length="168" mass="19302">MTYFNTSTTKETLDKLEAKYGKKSDSHVNNLWKKLTRAQCEEGIDVRKHVNDMVAIADELIFHGRVLDVKIIVSTIINSLPSSDKYIEDYYTLAESNWTVKHLINKIDHQEDRKAVTKVDDVAQSNPSASNVMFTPKIIKASRRKGRSLDIKVIIRFVINRNLINKLK</sequence>
<accession>A0A5P1EWL8</accession>
<organism evidence="1 2">
    <name type="scientific">Asparagus officinalis</name>
    <name type="common">Garden asparagus</name>
    <dbReference type="NCBI Taxonomy" id="4686"/>
    <lineage>
        <taxon>Eukaryota</taxon>
        <taxon>Viridiplantae</taxon>
        <taxon>Streptophyta</taxon>
        <taxon>Embryophyta</taxon>
        <taxon>Tracheophyta</taxon>
        <taxon>Spermatophyta</taxon>
        <taxon>Magnoliopsida</taxon>
        <taxon>Liliopsida</taxon>
        <taxon>Asparagales</taxon>
        <taxon>Asparagaceae</taxon>
        <taxon>Asparagoideae</taxon>
        <taxon>Asparagus</taxon>
    </lineage>
</organism>
<protein>
    <submittedName>
        <fullName evidence="1">Uncharacterized protein</fullName>
    </submittedName>
</protein>
<dbReference type="Proteomes" id="UP000243459">
    <property type="component" value="Chromosome 5"/>
</dbReference>
<name>A0A5P1EWL8_ASPOF</name>
<dbReference type="Pfam" id="PF14223">
    <property type="entry name" value="Retrotran_gag_2"/>
    <property type="match status" value="1"/>
</dbReference>
<dbReference type="Gramene" id="ONK70244">
    <property type="protein sequence ID" value="ONK70244"/>
    <property type="gene ID" value="A4U43_C05F31740"/>
</dbReference>